<proteinExistence type="inferred from homology"/>
<protein>
    <submittedName>
        <fullName evidence="8">GMC family oxidoreductase</fullName>
    </submittedName>
</protein>
<dbReference type="InterPro" id="IPR036188">
    <property type="entry name" value="FAD/NAD-bd_sf"/>
</dbReference>
<dbReference type="InterPro" id="IPR012132">
    <property type="entry name" value="GMC_OxRdtase"/>
</dbReference>
<organism evidence="8 9">
    <name type="scientific">Nocardiopsis coralli</name>
    <dbReference type="NCBI Taxonomy" id="2772213"/>
    <lineage>
        <taxon>Bacteria</taxon>
        <taxon>Bacillati</taxon>
        <taxon>Actinomycetota</taxon>
        <taxon>Actinomycetes</taxon>
        <taxon>Streptosporangiales</taxon>
        <taxon>Nocardiopsidaceae</taxon>
        <taxon>Nocardiopsis</taxon>
    </lineage>
</organism>
<evidence type="ECO:0000256" key="4">
    <source>
        <dbReference type="ARBA" id="ARBA00022827"/>
    </source>
</evidence>
<evidence type="ECO:0000259" key="7">
    <source>
        <dbReference type="Pfam" id="PF05199"/>
    </source>
</evidence>
<dbReference type="InterPro" id="IPR000172">
    <property type="entry name" value="GMC_OxRdtase_N"/>
</dbReference>
<evidence type="ECO:0000256" key="1">
    <source>
        <dbReference type="ARBA" id="ARBA00001974"/>
    </source>
</evidence>
<accession>A0ABR9P3H5</accession>
<evidence type="ECO:0000313" key="8">
    <source>
        <dbReference type="EMBL" id="MBE2998403.1"/>
    </source>
</evidence>
<gene>
    <name evidence="8" type="ORF">IDM40_06735</name>
</gene>
<evidence type="ECO:0000256" key="2">
    <source>
        <dbReference type="ARBA" id="ARBA00010790"/>
    </source>
</evidence>
<comment type="caution">
    <text evidence="8">The sequence shown here is derived from an EMBL/GenBank/DDBJ whole genome shotgun (WGS) entry which is preliminary data.</text>
</comment>
<name>A0ABR9P3H5_9ACTN</name>
<dbReference type="PANTHER" id="PTHR11552:SF147">
    <property type="entry name" value="CHOLINE DEHYDROGENASE, MITOCHONDRIAL"/>
    <property type="match status" value="1"/>
</dbReference>
<dbReference type="Gene3D" id="3.50.50.60">
    <property type="entry name" value="FAD/NAD(P)-binding domain"/>
    <property type="match status" value="1"/>
</dbReference>
<dbReference type="RefSeq" id="WP_193121061.1">
    <property type="nucleotide sequence ID" value="NZ_JADBGI010000005.1"/>
</dbReference>
<dbReference type="Pfam" id="PF00732">
    <property type="entry name" value="GMC_oxred_N"/>
    <property type="match status" value="1"/>
</dbReference>
<evidence type="ECO:0000313" key="9">
    <source>
        <dbReference type="Proteomes" id="UP000806528"/>
    </source>
</evidence>
<comment type="similarity">
    <text evidence="2">Belongs to the GMC oxidoreductase family.</text>
</comment>
<keyword evidence="4" id="KW-0274">FAD</keyword>
<sequence>MASNGWDLIVVGAGSAGAPLAVRQAEKGKRVLLLEAGPDYRSAQMHEAWRSPNPAAALADPAAIEGMLWTGLDSSRTDAQQPAPYWRGRGAGGSSSVNGQIAIRPPMEDFTDWAALGCDGWSPGDVLPHFARVEDDEDFGDAPHHGRGGPTPIHRTPQDRWGSVDTALFSSARAAGFEWAPDVNAPGATGVSPYPINSRDGRRVSVNDAYLEHARDLENLTVRGDALVDRVVLEGGRATGVRVVTGGTTVTEHADTVVLSAGVVHTPGILMRSGIGPARRLESLGIGVRQDLPVGQGMQDHPMALLSLPLTPAASVGTPNDRHTNVCVRWTSGAGAPVNDLMFVSMNQNVLAMAAADTGAGAGAYGVWLNQARSRGELTLTSTDPAQQPRIRQRMLSDEHDLARMRDGIRALVDLARRPATAAVTEGAVEHANAALFAALDDDRALDAHLLATVGDAQHGTSTCRMGHPDGDGTVVDPACRVLGVEGLRVVDASVFPSVPRANTNLVTIMAGELMASRLD</sequence>
<dbReference type="Proteomes" id="UP000806528">
    <property type="component" value="Unassembled WGS sequence"/>
</dbReference>
<dbReference type="PIRSF" id="PIRSF000137">
    <property type="entry name" value="Alcohol_oxidase"/>
    <property type="match status" value="1"/>
</dbReference>
<keyword evidence="3" id="KW-0285">Flavoprotein</keyword>
<comment type="cofactor">
    <cofactor evidence="1">
        <name>FAD</name>
        <dbReference type="ChEBI" id="CHEBI:57692"/>
    </cofactor>
</comment>
<dbReference type="SUPFAM" id="SSF54373">
    <property type="entry name" value="FAD-linked reductases, C-terminal domain"/>
    <property type="match status" value="1"/>
</dbReference>
<dbReference type="Pfam" id="PF05199">
    <property type="entry name" value="GMC_oxred_C"/>
    <property type="match status" value="1"/>
</dbReference>
<dbReference type="Gene3D" id="3.30.410.40">
    <property type="match status" value="1"/>
</dbReference>
<feature type="domain" description="Glucose-methanol-choline oxidoreductase C-terminal" evidence="7">
    <location>
        <begin position="373"/>
        <end position="512"/>
    </location>
</feature>
<dbReference type="SUPFAM" id="SSF51905">
    <property type="entry name" value="FAD/NAD(P)-binding domain"/>
    <property type="match status" value="1"/>
</dbReference>
<evidence type="ECO:0000256" key="5">
    <source>
        <dbReference type="SAM" id="MobiDB-lite"/>
    </source>
</evidence>
<reference evidence="8 9" key="1">
    <citation type="submission" date="2020-09" db="EMBL/GenBank/DDBJ databases">
        <title>Diversity and distribution of actinomycetes associated with coral in the coast of Hainan.</title>
        <authorList>
            <person name="Li F."/>
        </authorList>
    </citation>
    <scope>NUCLEOTIDE SEQUENCE [LARGE SCALE GENOMIC DNA]</scope>
    <source>
        <strain evidence="8 9">HNM0947</strain>
    </source>
</reference>
<dbReference type="InterPro" id="IPR007867">
    <property type="entry name" value="GMC_OxRtase_C"/>
</dbReference>
<dbReference type="PANTHER" id="PTHR11552">
    <property type="entry name" value="GLUCOSE-METHANOL-CHOLINE GMC OXIDOREDUCTASE"/>
    <property type="match status" value="1"/>
</dbReference>
<evidence type="ECO:0000256" key="3">
    <source>
        <dbReference type="ARBA" id="ARBA00022630"/>
    </source>
</evidence>
<evidence type="ECO:0000259" key="6">
    <source>
        <dbReference type="Pfam" id="PF00732"/>
    </source>
</evidence>
<keyword evidence="9" id="KW-1185">Reference proteome</keyword>
<feature type="domain" description="Glucose-methanol-choline oxidoreductase N-terminal" evidence="6">
    <location>
        <begin position="8"/>
        <end position="302"/>
    </location>
</feature>
<dbReference type="EMBL" id="JADBGI010000005">
    <property type="protein sequence ID" value="MBE2998403.1"/>
    <property type="molecule type" value="Genomic_DNA"/>
</dbReference>
<feature type="region of interest" description="Disordered" evidence="5">
    <location>
        <begin position="137"/>
        <end position="160"/>
    </location>
</feature>